<dbReference type="EMBL" id="BX247984">
    <property type="protein sequence ID" value="CAD62318.1"/>
    <property type="molecule type" value="mRNA"/>
</dbReference>
<dbReference type="AlphaFoldDB" id="Q86U29"/>
<reference evidence="2" key="2">
    <citation type="submission" date="2003-02" db="EMBL/GenBank/DDBJ databases">
        <title>Full-length cDNA libraries and normalization.</title>
        <authorList>
            <person name="Li W.B."/>
            <person name="Gruber C."/>
            <person name="Jessee J."/>
            <person name="Polayes D."/>
        </authorList>
    </citation>
    <scope>NUCLEOTIDE SEQUENCE</scope>
    <source>
        <tissue evidence="2">Fetal brain</tissue>
    </source>
</reference>
<feature type="non-terminal residue" evidence="2">
    <location>
        <position position="1"/>
    </location>
</feature>
<feature type="region of interest" description="Disordered" evidence="1">
    <location>
        <begin position="137"/>
        <end position="162"/>
    </location>
</feature>
<name>Q86U29_HUMAN</name>
<protein>
    <submittedName>
        <fullName evidence="2">Full-length cDNA clone CS0DF031YG21 of Fetal brain of Homo sapiens (human)</fullName>
    </submittedName>
</protein>
<evidence type="ECO:0000256" key="1">
    <source>
        <dbReference type="SAM" id="MobiDB-lite"/>
    </source>
</evidence>
<accession>Q86U29</accession>
<sequence>RGPAPPRTLPSTELGAAGLQSPSGLRSWRSRGPRPELAPEQFVIYQVGLIPSQYYGVLGNKDLEGFKTLTFLAVMLIVLNSTGPAHQPGRGAILPAAQQHGQQAHHLPVHPRLLHLPVLPKHRLARACEHLRVFHPGDRGEQNFDGPHCDEAGASGEAGGRF</sequence>
<organism evidence="2">
    <name type="scientific">Homo sapiens</name>
    <name type="common">Human</name>
    <dbReference type="NCBI Taxonomy" id="9606"/>
    <lineage>
        <taxon>Eukaryota</taxon>
        <taxon>Metazoa</taxon>
        <taxon>Chordata</taxon>
        <taxon>Craniata</taxon>
        <taxon>Vertebrata</taxon>
        <taxon>Euteleostomi</taxon>
        <taxon>Mammalia</taxon>
        <taxon>Eutheria</taxon>
        <taxon>Euarchontoglires</taxon>
        <taxon>Primates</taxon>
        <taxon>Haplorrhini</taxon>
        <taxon>Catarrhini</taxon>
        <taxon>Hominidae</taxon>
        <taxon>Homo</taxon>
    </lineage>
</organism>
<evidence type="ECO:0000313" key="2">
    <source>
        <dbReference type="EMBL" id="CAD62318.1"/>
    </source>
</evidence>
<proteinExistence type="evidence at transcript level"/>
<reference evidence="2" key="1">
    <citation type="submission" date="2003-01" db="EMBL/GenBank/DDBJ databases">
        <authorList>
            <person name="Genoscope"/>
        </authorList>
    </citation>
    <scope>NUCLEOTIDE SEQUENCE</scope>
    <source>
        <tissue evidence="2">Fetal brain</tissue>
    </source>
</reference>
<feature type="compositionally biased region" description="Basic and acidic residues" evidence="1">
    <location>
        <begin position="137"/>
        <end position="151"/>
    </location>
</feature>
<feature type="region of interest" description="Disordered" evidence="1">
    <location>
        <begin position="1"/>
        <end position="33"/>
    </location>
</feature>
<dbReference type="PeptideAtlas" id="Q86U29"/>